<dbReference type="PROSITE" id="PS51257">
    <property type="entry name" value="PROKAR_LIPOPROTEIN"/>
    <property type="match status" value="1"/>
</dbReference>
<sequence length="165" mass="18733">MLKYAKLIMTLALAIPLLFGCAANNYDNEARNNDNRVQNVRYNPPDRNRPTNQETRMEVAQTAADRVADLKEVSEANVIVANRTAYVAVILSNHLKGKMTKDVERKIANTVKQTDPKIDNVFVSTNPDFVERMADYSQKLQQGRPVSGLFEEFSEMVRRVFPTAR</sequence>
<dbReference type="AlphaFoldDB" id="A0ABD5IUH3"/>
<comment type="caution">
    <text evidence="3">The sequence shown here is derived from an EMBL/GenBank/DDBJ whole genome shotgun (WGS) entry which is preliminary data.</text>
</comment>
<dbReference type="EMBL" id="JARTLI010000005">
    <property type="protein sequence ID" value="MED5051319.1"/>
    <property type="molecule type" value="Genomic_DNA"/>
</dbReference>
<reference evidence="3 4" key="1">
    <citation type="submission" date="2023-03" db="EMBL/GenBank/DDBJ databases">
        <title>Bacillus Genome Sequencing.</title>
        <authorList>
            <person name="Dunlap C."/>
        </authorList>
    </citation>
    <scope>NUCLEOTIDE SEQUENCE [LARGE SCALE GENOMIC DNA]</scope>
    <source>
        <strain evidence="3 4">NRS-38</strain>
    </source>
</reference>
<proteinExistence type="predicted"/>
<protein>
    <submittedName>
        <fullName evidence="3">YhcN/YlaJ family sporulation lipoprotein</fullName>
    </submittedName>
</protein>
<dbReference type="Proteomes" id="UP001339962">
    <property type="component" value="Unassembled WGS sequence"/>
</dbReference>
<feature type="signal peptide" evidence="2">
    <location>
        <begin position="1"/>
        <end position="22"/>
    </location>
</feature>
<evidence type="ECO:0000256" key="2">
    <source>
        <dbReference type="SAM" id="SignalP"/>
    </source>
</evidence>
<keyword evidence="3" id="KW-0449">Lipoprotein</keyword>
<evidence type="ECO:0000256" key="1">
    <source>
        <dbReference type="SAM" id="MobiDB-lite"/>
    </source>
</evidence>
<dbReference type="InterPro" id="IPR019076">
    <property type="entry name" value="Spore_lipoprot_YhcN/YlaJ-like"/>
</dbReference>
<evidence type="ECO:0000313" key="3">
    <source>
        <dbReference type="EMBL" id="MED5051319.1"/>
    </source>
</evidence>
<dbReference type="InterPro" id="IPR014247">
    <property type="entry name" value="Spore_lipoprot_YhcN/YlaJ"/>
</dbReference>
<feature type="chain" id="PRO_5044816020" evidence="2">
    <location>
        <begin position="23"/>
        <end position="165"/>
    </location>
</feature>
<dbReference type="NCBIfam" id="TIGR02898">
    <property type="entry name" value="spore_YhcN_YlaJ"/>
    <property type="match status" value="1"/>
</dbReference>
<evidence type="ECO:0000313" key="4">
    <source>
        <dbReference type="Proteomes" id="UP001339962"/>
    </source>
</evidence>
<dbReference type="Pfam" id="PF09580">
    <property type="entry name" value="Spore_YhcN_YlaJ"/>
    <property type="match status" value="1"/>
</dbReference>
<feature type="region of interest" description="Disordered" evidence="1">
    <location>
        <begin position="28"/>
        <end position="53"/>
    </location>
</feature>
<accession>A0ABD5IUH3</accession>
<keyword evidence="2" id="KW-0732">Signal</keyword>
<dbReference type="RefSeq" id="WP_139788096.1">
    <property type="nucleotide sequence ID" value="NZ_JARTLI010000005.1"/>
</dbReference>
<gene>
    <name evidence="3" type="ORF">P9850_05510</name>
</gene>
<name>A0ABD5IUH3_9BACL</name>
<organism evidence="3 4">
    <name type="scientific">Anoxybacteroides rupiense</name>
    <dbReference type="NCBI Taxonomy" id="311460"/>
    <lineage>
        <taxon>Bacteria</taxon>
        <taxon>Bacillati</taxon>
        <taxon>Bacillota</taxon>
        <taxon>Bacilli</taxon>
        <taxon>Bacillales</taxon>
        <taxon>Anoxybacillaceae</taxon>
        <taxon>Anoxybacteroides</taxon>
    </lineage>
</organism>